<dbReference type="InterPro" id="IPR023408">
    <property type="entry name" value="MscS_beta-dom_sf"/>
</dbReference>
<feature type="transmembrane region" description="Helical" evidence="10">
    <location>
        <begin position="528"/>
        <end position="551"/>
    </location>
</feature>
<keyword evidence="7 10" id="KW-0472">Membrane</keyword>
<dbReference type="Gene3D" id="1.10.287.1260">
    <property type="match status" value="1"/>
</dbReference>
<keyword evidence="3" id="KW-1003">Cell membrane</keyword>
<feature type="coiled-coil region" evidence="8">
    <location>
        <begin position="181"/>
        <end position="241"/>
    </location>
</feature>
<name>A0A2N8SUV0_STUST</name>
<dbReference type="GO" id="GO:0005886">
    <property type="term" value="C:plasma membrane"/>
    <property type="evidence" value="ECO:0007669"/>
    <property type="project" value="UniProtKB-SubCell"/>
</dbReference>
<evidence type="ECO:0000259" key="16">
    <source>
        <dbReference type="Pfam" id="PF21088"/>
    </source>
</evidence>
<dbReference type="SUPFAM" id="SSF50182">
    <property type="entry name" value="Sm-like ribonucleoproteins"/>
    <property type="match status" value="1"/>
</dbReference>
<evidence type="ECO:0000256" key="1">
    <source>
        <dbReference type="ARBA" id="ARBA00004651"/>
    </source>
</evidence>
<dbReference type="Gene3D" id="3.30.70.100">
    <property type="match status" value="1"/>
</dbReference>
<dbReference type="InterPro" id="IPR049278">
    <property type="entry name" value="MS_channel_C"/>
</dbReference>
<feature type="domain" description="Mechanosensitive ion channel inner membrane" evidence="13">
    <location>
        <begin position="484"/>
        <end position="803"/>
    </location>
</feature>
<dbReference type="InterPro" id="IPR006685">
    <property type="entry name" value="MscS_channel_2nd"/>
</dbReference>
<comment type="similarity">
    <text evidence="2">Belongs to the MscS (TC 1.A.23) family.</text>
</comment>
<evidence type="ECO:0000256" key="10">
    <source>
        <dbReference type="SAM" id="Phobius"/>
    </source>
</evidence>
<dbReference type="Pfam" id="PF12795">
    <property type="entry name" value="MscS_porin"/>
    <property type="match status" value="1"/>
</dbReference>
<feature type="signal peptide" evidence="11">
    <location>
        <begin position="1"/>
        <end position="21"/>
    </location>
</feature>
<dbReference type="InterPro" id="IPR052702">
    <property type="entry name" value="MscS-like_channel"/>
</dbReference>
<keyword evidence="5 11" id="KW-0732">Signal</keyword>
<dbReference type="PANTHER" id="PTHR30347">
    <property type="entry name" value="POTASSIUM CHANNEL RELATED"/>
    <property type="match status" value="1"/>
</dbReference>
<feature type="transmembrane region" description="Helical" evidence="10">
    <location>
        <begin position="563"/>
        <end position="580"/>
    </location>
</feature>
<dbReference type="RefSeq" id="WP_021206450.1">
    <property type="nucleotide sequence ID" value="NZ_JAMOIG010000006.1"/>
</dbReference>
<evidence type="ECO:0000256" key="9">
    <source>
        <dbReference type="SAM" id="MobiDB-lite"/>
    </source>
</evidence>
<gene>
    <name evidence="17" type="ORF">CXL00_10710</name>
</gene>
<dbReference type="InterPro" id="IPR049142">
    <property type="entry name" value="MS_channel_1st"/>
</dbReference>
<feature type="transmembrane region" description="Helical" evidence="10">
    <location>
        <begin position="480"/>
        <end position="499"/>
    </location>
</feature>
<feature type="domain" description="Mechanosensitive ion channel MscS" evidence="12">
    <location>
        <begin position="907"/>
        <end position="972"/>
    </location>
</feature>
<feature type="transmembrane region" description="Helical" evidence="10">
    <location>
        <begin position="858"/>
        <end position="879"/>
    </location>
</feature>
<dbReference type="SUPFAM" id="SSF82689">
    <property type="entry name" value="Mechanosensitive channel protein MscS (YggB), C-terminal domain"/>
    <property type="match status" value="1"/>
</dbReference>
<dbReference type="InterPro" id="IPR024393">
    <property type="entry name" value="MscS_porin"/>
</dbReference>
<dbReference type="OrthoDB" id="9799209at2"/>
<dbReference type="Pfam" id="PF12794">
    <property type="entry name" value="MscS_TM"/>
    <property type="match status" value="1"/>
</dbReference>
<keyword evidence="8" id="KW-0175">Coiled coil</keyword>
<proteinExistence type="inferred from homology"/>
<dbReference type="NCBIfam" id="NF008438">
    <property type="entry name" value="PRK11281.1"/>
    <property type="match status" value="1"/>
</dbReference>
<comment type="caution">
    <text evidence="17">The sequence shown here is derived from an EMBL/GenBank/DDBJ whole genome shotgun (WGS) entry which is preliminary data.</text>
</comment>
<evidence type="ECO:0000259" key="13">
    <source>
        <dbReference type="Pfam" id="PF12794"/>
    </source>
</evidence>
<evidence type="ECO:0000256" key="5">
    <source>
        <dbReference type="ARBA" id="ARBA00022729"/>
    </source>
</evidence>
<feature type="transmembrane region" description="Helical" evidence="10">
    <location>
        <begin position="705"/>
        <end position="724"/>
    </location>
</feature>
<reference evidence="17 18" key="1">
    <citation type="submission" date="2018-01" db="EMBL/GenBank/DDBJ databases">
        <title>Denitrification phenotypes of diverse strains of Pseudomonas stutzeri.</title>
        <authorList>
            <person name="Milligan D.A."/>
            <person name="Bergaust L."/>
            <person name="Bakken L.R."/>
            <person name="Frostegard A."/>
        </authorList>
    </citation>
    <scope>NUCLEOTIDE SEQUENCE [LARGE SCALE GENOMIC DNA]</scope>
    <source>
        <strain evidence="17 18">28a3</strain>
    </source>
</reference>
<feature type="chain" id="PRO_5014621112" evidence="11">
    <location>
        <begin position="22"/>
        <end position="1104"/>
    </location>
</feature>
<dbReference type="GO" id="GO:0008381">
    <property type="term" value="F:mechanosensitive monoatomic ion channel activity"/>
    <property type="evidence" value="ECO:0007669"/>
    <property type="project" value="UniProtKB-ARBA"/>
</dbReference>
<evidence type="ECO:0000256" key="7">
    <source>
        <dbReference type="ARBA" id="ARBA00023136"/>
    </source>
</evidence>
<evidence type="ECO:0000259" key="14">
    <source>
        <dbReference type="Pfam" id="PF12795"/>
    </source>
</evidence>
<evidence type="ECO:0000259" key="15">
    <source>
        <dbReference type="Pfam" id="PF21082"/>
    </source>
</evidence>
<comment type="subcellular location">
    <subcellularLocation>
        <location evidence="1">Cell membrane</location>
        <topology evidence="1">Multi-pass membrane protein</topology>
    </subcellularLocation>
</comment>
<evidence type="ECO:0000256" key="4">
    <source>
        <dbReference type="ARBA" id="ARBA00022692"/>
    </source>
</evidence>
<evidence type="ECO:0000256" key="6">
    <source>
        <dbReference type="ARBA" id="ARBA00022989"/>
    </source>
</evidence>
<feature type="compositionally biased region" description="Polar residues" evidence="9">
    <location>
        <begin position="34"/>
        <end position="48"/>
    </location>
</feature>
<organism evidence="17 18">
    <name type="scientific">Stutzerimonas stutzeri</name>
    <name type="common">Pseudomonas stutzeri</name>
    <dbReference type="NCBI Taxonomy" id="316"/>
    <lineage>
        <taxon>Bacteria</taxon>
        <taxon>Pseudomonadati</taxon>
        <taxon>Pseudomonadota</taxon>
        <taxon>Gammaproteobacteria</taxon>
        <taxon>Pseudomonadales</taxon>
        <taxon>Pseudomonadaceae</taxon>
        <taxon>Stutzerimonas</taxon>
    </lineage>
</organism>
<dbReference type="EMBL" id="POUW01000003">
    <property type="protein sequence ID" value="PNG06276.1"/>
    <property type="molecule type" value="Genomic_DNA"/>
</dbReference>
<dbReference type="Pfam" id="PF00924">
    <property type="entry name" value="MS_channel_2nd"/>
    <property type="match status" value="1"/>
</dbReference>
<dbReference type="InterPro" id="IPR006686">
    <property type="entry name" value="MscS_channel_CS"/>
</dbReference>
<dbReference type="PANTHER" id="PTHR30347:SF1">
    <property type="entry name" value="MECHANOSENSITIVE CHANNEL MSCK"/>
    <property type="match status" value="1"/>
</dbReference>
<feature type="transmembrane region" description="Helical" evidence="10">
    <location>
        <begin position="773"/>
        <end position="797"/>
    </location>
</feature>
<evidence type="ECO:0000259" key="12">
    <source>
        <dbReference type="Pfam" id="PF00924"/>
    </source>
</evidence>
<feature type="domain" description="Mechanosensitive ion channel MscS C-terminal" evidence="15">
    <location>
        <begin position="980"/>
        <end position="1063"/>
    </location>
</feature>
<dbReference type="Pfam" id="PF21088">
    <property type="entry name" value="MS_channel_1st"/>
    <property type="match status" value="1"/>
</dbReference>
<accession>A0A2N8SUV0</accession>
<keyword evidence="4 10" id="KW-0812">Transmembrane</keyword>
<dbReference type="AlphaFoldDB" id="A0A2N8SUV0"/>
<dbReference type="Pfam" id="PF21082">
    <property type="entry name" value="MS_channel_3rd"/>
    <property type="match status" value="1"/>
</dbReference>
<feature type="transmembrane region" description="Helical" evidence="10">
    <location>
        <begin position="817"/>
        <end position="837"/>
    </location>
</feature>
<dbReference type="GO" id="GO:0009992">
    <property type="term" value="P:intracellular water homeostasis"/>
    <property type="evidence" value="ECO:0007669"/>
    <property type="project" value="TreeGrafter"/>
</dbReference>
<protein>
    <submittedName>
        <fullName evidence="17">Mechanosensitive channel MscK</fullName>
    </submittedName>
</protein>
<dbReference type="InterPro" id="IPR025692">
    <property type="entry name" value="MscS_IM_dom1"/>
</dbReference>
<dbReference type="FunFam" id="1.10.287.1260:FF:000002">
    <property type="entry name" value="Potassium efflux system KefA"/>
    <property type="match status" value="1"/>
</dbReference>
<evidence type="ECO:0000256" key="11">
    <source>
        <dbReference type="SAM" id="SignalP"/>
    </source>
</evidence>
<dbReference type="InterPro" id="IPR010920">
    <property type="entry name" value="LSM_dom_sf"/>
</dbReference>
<feature type="transmembrane region" description="Helical" evidence="10">
    <location>
        <begin position="630"/>
        <end position="650"/>
    </location>
</feature>
<evidence type="ECO:0000256" key="2">
    <source>
        <dbReference type="ARBA" id="ARBA00008017"/>
    </source>
</evidence>
<dbReference type="InterPro" id="IPR011066">
    <property type="entry name" value="MscS_channel_C_sf"/>
</dbReference>
<evidence type="ECO:0000256" key="3">
    <source>
        <dbReference type="ARBA" id="ARBA00022475"/>
    </source>
</evidence>
<feature type="region of interest" description="Disordered" evidence="9">
    <location>
        <begin position="1083"/>
        <end position="1104"/>
    </location>
</feature>
<feature type="transmembrane region" description="Helical" evidence="10">
    <location>
        <begin position="607"/>
        <end position="624"/>
    </location>
</feature>
<feature type="transmembrane region" description="Helical" evidence="10">
    <location>
        <begin position="671"/>
        <end position="693"/>
    </location>
</feature>
<feature type="domain" description="Mechanosensitive ion channel transmembrane helices 2/3" evidence="16">
    <location>
        <begin position="864"/>
        <end position="905"/>
    </location>
</feature>
<keyword evidence="6 10" id="KW-1133">Transmembrane helix</keyword>
<dbReference type="Gene3D" id="2.30.30.60">
    <property type="match status" value="1"/>
</dbReference>
<evidence type="ECO:0000256" key="8">
    <source>
        <dbReference type="SAM" id="Coils"/>
    </source>
</evidence>
<feature type="coiled-coil region" evidence="8">
    <location>
        <begin position="277"/>
        <end position="318"/>
    </location>
</feature>
<evidence type="ECO:0000313" key="18">
    <source>
        <dbReference type="Proteomes" id="UP000235897"/>
    </source>
</evidence>
<dbReference type="SUPFAM" id="SSF82861">
    <property type="entry name" value="Mechanosensitive channel protein MscS (YggB), transmembrane region"/>
    <property type="match status" value="1"/>
</dbReference>
<dbReference type="Proteomes" id="UP000235897">
    <property type="component" value="Unassembled WGS sequence"/>
</dbReference>
<sequence length="1104" mass="122320">MALLRSLMLATLLAVVPSLSAIQAAPSVPGLGGTSASEAETPKDSQPSLDERAQRLAEQAETAQQRLADLKSELAGAPKEITKSQVELNKLKGSDLGDLAAKLAKLPVTELEQRLAERVDELSRWQTALTAANSMIISAQTRPERAQADISKFQTRIDEINNLLKSGREGGKPLNDERRALLSAEKAALNAQIELRRAELAGNSQLQDLGVARRDLLSERIARAEQETIALQTAINNKRREESEQTVAKYSLKAEKAGSDKLLPAESAENRRLSGYLLRATERLNDLTQQNLQTRQQLDTLNQADQALEEQIAVLEGSLLLSKVLYQQQQALPKLKLDKDLADEIADIRLYQFELNQRRETAGNPEDYVEQQLASQPPSEVTPELRSALLELVRTRGELLDRLNHELNALLSESITLQLNQRQLQTKAQAMRETLDEQMFWIPSNKPLDLDWLKSVPTLLDRQLRAMPWASVFDALGAGLLERPLFFVPLLLMIGLLLWRRQAINAKLDALSGDIGHFRHDSQLHTPLALLLNLLLALPGALFLALCGYLLQMDGRGQNTSLGAAFYQMAQAWMVFYSAYRMLAPNRVAETHFGWYRPQVAFLRNEIRRLGLVVMALVAVVAIAEHQPGSLVDDVIGIVVVLVCFALMSWRLTRLLRKGPSSQNAPPFRRFIGLLFSVLPLALIVVVGFGYYYTALKLTGRLIDTLYLLLAWIVIEATLIRGLTVAARRLAYQRALAKREAQVDEGSDTSETTGATTLDIEQVNQQSLRLTRLAMFGLFFVVLYWVWADLISVVSYLDNVVLYEFVSSTGDTATTNAITLNNLLGALLIVAITFAVARNLPGLLEVLVLSKMQLAQGSAYATTTLLSYLLAGIGIVSTLSTLGVSWDKLQWLVAALSVGLGFGMQEIFANFISGLIILFERPVRIGDVVTIGNLSGTVSRIRIRATTITDFDRKDIIVPNKTFITGQLVNWSLSDTVTRVTIKVGVAYGSDLDLVKKLLYKAAQDNPRVLKDPEPQVFFLNFGESTLDHELRIHVRDLGDRNPANDEINRFIDREFAKAGINIAFRQVDIFLKNFDGKQLQIGTVPKQNDQQDKPAAPPAGSQG</sequence>
<evidence type="ECO:0000313" key="17">
    <source>
        <dbReference type="EMBL" id="PNG06276.1"/>
    </source>
</evidence>
<dbReference type="PROSITE" id="PS01246">
    <property type="entry name" value="UPF0003"/>
    <property type="match status" value="1"/>
</dbReference>
<feature type="domain" description="Mechanosensitive ion channel MscS porin" evidence="14">
    <location>
        <begin position="51"/>
        <end position="260"/>
    </location>
</feature>
<feature type="region of interest" description="Disordered" evidence="9">
    <location>
        <begin position="29"/>
        <end position="60"/>
    </location>
</feature>
<dbReference type="InterPro" id="IPR011014">
    <property type="entry name" value="MscS_channel_TM-2"/>
</dbReference>
<feature type="transmembrane region" description="Helical" evidence="10">
    <location>
        <begin position="891"/>
        <end position="919"/>
    </location>
</feature>